<sequence>MDTNLHILPQVQLNEPGDSFILSATEQSTGADSRSGLQIEKEQLDPVSLCDVSATMEKIAKLYEPASNLPKPENYNPVHGCLTPEDLDASKSRTRHRRKHTEEYQSSSRKRPRSQSLKYISPYNQRVQTRVSGDIRLRRRLEEQEDTLHRTSRTLREYLDQREKEEMAECTFKPDLAPSRALFRARCDQDPHFRLKFHERNDRMVAQRTTSPHLHSSSPQMIRYDNHNCNFINDGSALDAYLQPNRLRVIKETTRQKLDLPRVLREEQVRARRAQTAQAVERSLSQKTREYLNSNVVDRLHVSTPLYMQTRIYREHQKAMERLEKIHGPHIQREIAFRTGSRPYSAPGWNIARVLTAQPTYTRTVCDDFVTTVHKPIQTSSVGEDSSFSTRLSHMSSLYRARMRLSKRASGTQSPPLRISALDLPTPNSVLLQVALRREAKKHKQQPATKPYVIYSNAVSVPSYAAESSLTPELFQEDKQKDLALTDILVQSTDVGSGEAPCTPKRIRYQGPILHGDLSPPTRPYRT</sequence>
<evidence type="ECO:0000313" key="3">
    <source>
        <dbReference type="Proteomes" id="UP000008974"/>
    </source>
</evidence>
<dbReference type="VEuPathDB" id="GiardiaDB:GLP15_523"/>
<dbReference type="OMA" id="CNFINDG"/>
<organism evidence="2 3">
    <name type="scientific">Giardia intestinalis (strain P15)</name>
    <name type="common">Giardia lamblia</name>
    <dbReference type="NCBI Taxonomy" id="658858"/>
    <lineage>
        <taxon>Eukaryota</taxon>
        <taxon>Metamonada</taxon>
        <taxon>Diplomonadida</taxon>
        <taxon>Hexamitidae</taxon>
        <taxon>Giardiinae</taxon>
        <taxon>Giardia</taxon>
    </lineage>
</organism>
<feature type="region of interest" description="Disordered" evidence="1">
    <location>
        <begin position="67"/>
        <end position="116"/>
    </location>
</feature>
<evidence type="ECO:0000313" key="2">
    <source>
        <dbReference type="EMBL" id="EFO61982.1"/>
    </source>
</evidence>
<accession>E1F6F4</accession>
<reference evidence="2 3" key="1">
    <citation type="journal article" date="2010" name="BMC Genomics">
        <title>Genome analysis and comparative genomics of a Giardia intestinalis assemblage E isolate.</title>
        <authorList>
            <person name="Jerlstrom-Hultqvist J."/>
            <person name="Franzen O."/>
            <person name="Ankarklev J."/>
            <person name="Xu F."/>
            <person name="Nohynkova E."/>
            <person name="Andersson J.O."/>
            <person name="Svard S.G."/>
            <person name="Andersson B."/>
        </authorList>
    </citation>
    <scope>NUCLEOTIDE SEQUENCE [LARGE SCALE GENOMIC DNA]</scope>
    <source>
        <strain evidence="2 3">P15</strain>
    </source>
</reference>
<dbReference type="OrthoDB" id="10255520at2759"/>
<protein>
    <submittedName>
        <fullName evidence="2">Uncharacterized protein</fullName>
    </submittedName>
</protein>
<evidence type="ECO:0000256" key="1">
    <source>
        <dbReference type="SAM" id="MobiDB-lite"/>
    </source>
</evidence>
<dbReference type="AlphaFoldDB" id="E1F6F4"/>
<proteinExistence type="predicted"/>
<gene>
    <name evidence="2" type="ORF">GLP15_523</name>
</gene>
<feature type="region of interest" description="Disordered" evidence="1">
    <location>
        <begin position="495"/>
        <end position="527"/>
    </location>
</feature>
<comment type="caution">
    <text evidence="2">The sequence shown here is derived from an EMBL/GenBank/DDBJ whole genome shotgun (WGS) entry which is preliminary data.</text>
</comment>
<dbReference type="EMBL" id="ACVC01000198">
    <property type="protein sequence ID" value="EFO61982.1"/>
    <property type="molecule type" value="Genomic_DNA"/>
</dbReference>
<name>E1F6F4_GIAIA</name>
<dbReference type="Proteomes" id="UP000008974">
    <property type="component" value="Unassembled WGS sequence"/>
</dbReference>